<evidence type="ECO:0000313" key="2">
    <source>
        <dbReference type="Proteomes" id="UP000242560"/>
    </source>
</evidence>
<name>A0A1I3KZ92_9FLAO</name>
<dbReference type="Proteomes" id="UP000242560">
    <property type="component" value="Unassembled WGS sequence"/>
</dbReference>
<dbReference type="AlphaFoldDB" id="A0A1I3KZ92"/>
<proteinExistence type="predicted"/>
<reference evidence="2" key="1">
    <citation type="submission" date="2016-10" db="EMBL/GenBank/DDBJ databases">
        <authorList>
            <person name="Varghese N."/>
            <person name="Submissions S."/>
        </authorList>
    </citation>
    <scope>NUCLEOTIDE SEQUENCE [LARGE SCALE GENOMIC DNA]</scope>
    <source>
        <strain evidence="2">DSM 22251</strain>
    </source>
</reference>
<evidence type="ECO:0000313" key="1">
    <source>
        <dbReference type="EMBL" id="SFI77841.1"/>
    </source>
</evidence>
<accession>A0A1I3KZ92</accession>
<protein>
    <submittedName>
        <fullName evidence="1">Uncharacterized protein</fullName>
    </submittedName>
</protein>
<sequence length="290" mass="34432">MVDINPQFTNEQIKKFTTENEFMSAKVELHKNTISLLHQIIHYKYFDENKISKKLTRDEAILGGNLIRLAKLNTSLVQNTCQNKLEICFILNRCIYENQINILYFLRNGEENNYKNYVKNSLITEKEFYKNIQENITKRDGQELPIEKRMKISIENSFEISDIEMEELNKSSNWKNLKKRLEKISISDDVSQTYNIFYGLSSHSIHGNWQDLIQHHIIQDDDETFTLNYDWNSPRANLLEAVILFNLIVSKDFANKKLQEPAKTEIIESYNILDEYQDFLGLQYDNFREF</sequence>
<organism evidence="1 2">
    <name type="scientific">Kaistella treverensis</name>
    <dbReference type="NCBI Taxonomy" id="631455"/>
    <lineage>
        <taxon>Bacteria</taxon>
        <taxon>Pseudomonadati</taxon>
        <taxon>Bacteroidota</taxon>
        <taxon>Flavobacteriia</taxon>
        <taxon>Flavobacteriales</taxon>
        <taxon>Weeksellaceae</taxon>
        <taxon>Chryseobacterium group</taxon>
        <taxon>Kaistella</taxon>
    </lineage>
</organism>
<dbReference type="RefSeq" id="WP_089819295.1">
    <property type="nucleotide sequence ID" value="NZ_FORQ01000001.1"/>
</dbReference>
<dbReference type="EMBL" id="FORQ01000001">
    <property type="protein sequence ID" value="SFI77841.1"/>
    <property type="molecule type" value="Genomic_DNA"/>
</dbReference>
<gene>
    <name evidence="1" type="ORF">SAMN05421638_1106</name>
</gene>
<keyword evidence="2" id="KW-1185">Reference proteome</keyword>
<dbReference type="InterPro" id="IPR043733">
    <property type="entry name" value="DUF5677"/>
</dbReference>
<dbReference type="Pfam" id="PF18928">
    <property type="entry name" value="DUF5677"/>
    <property type="match status" value="1"/>
</dbReference>